<dbReference type="PANTHER" id="PTHR30600">
    <property type="entry name" value="CYTOCHROME C PEROXIDASE-RELATED"/>
    <property type="match status" value="1"/>
</dbReference>
<dbReference type="OrthoDB" id="9805202at2"/>
<protein>
    <submittedName>
        <fullName evidence="10">C-type cytochrome</fullName>
    </submittedName>
</protein>
<keyword evidence="5" id="KW-0560">Oxidoreductase</keyword>
<gene>
    <name evidence="10" type="ORF">F7Q92_11760</name>
</gene>
<dbReference type="EMBL" id="VZPB01000025">
    <property type="protein sequence ID" value="KAB0581400.1"/>
    <property type="molecule type" value="Genomic_DNA"/>
</dbReference>
<dbReference type="Proteomes" id="UP000430120">
    <property type="component" value="Unassembled WGS sequence"/>
</dbReference>
<keyword evidence="11" id="KW-1185">Reference proteome</keyword>
<evidence type="ECO:0000256" key="4">
    <source>
        <dbReference type="ARBA" id="ARBA00022729"/>
    </source>
</evidence>
<comment type="caution">
    <text evidence="10">The sequence shown here is derived from an EMBL/GenBank/DDBJ whole genome shotgun (WGS) entry which is preliminary data.</text>
</comment>
<evidence type="ECO:0000259" key="9">
    <source>
        <dbReference type="PROSITE" id="PS51007"/>
    </source>
</evidence>
<evidence type="ECO:0000256" key="6">
    <source>
        <dbReference type="ARBA" id="ARBA00023004"/>
    </source>
</evidence>
<comment type="subcellular location">
    <subcellularLocation>
        <location evidence="1">Cell envelope</location>
    </subcellularLocation>
</comment>
<accession>A0A643FBB4</accession>
<evidence type="ECO:0000256" key="5">
    <source>
        <dbReference type="ARBA" id="ARBA00023002"/>
    </source>
</evidence>
<dbReference type="GO" id="GO:0004130">
    <property type="term" value="F:cytochrome-c peroxidase activity"/>
    <property type="evidence" value="ECO:0007669"/>
    <property type="project" value="TreeGrafter"/>
</dbReference>
<dbReference type="AlphaFoldDB" id="A0A643FBB4"/>
<dbReference type="GO" id="GO:0030313">
    <property type="term" value="C:cell envelope"/>
    <property type="evidence" value="ECO:0007669"/>
    <property type="project" value="UniProtKB-SubCell"/>
</dbReference>
<dbReference type="Pfam" id="PF03150">
    <property type="entry name" value="CCP_MauG"/>
    <property type="match status" value="1"/>
</dbReference>
<evidence type="ECO:0000256" key="1">
    <source>
        <dbReference type="ARBA" id="ARBA00004196"/>
    </source>
</evidence>
<dbReference type="PROSITE" id="PS51007">
    <property type="entry name" value="CYTC"/>
    <property type="match status" value="2"/>
</dbReference>
<dbReference type="InterPro" id="IPR051395">
    <property type="entry name" value="Cytochrome_c_Peroxidase/MauG"/>
</dbReference>
<keyword evidence="2 7" id="KW-0349">Heme</keyword>
<name>A0A643FBB4_IDEDE</name>
<feature type="chain" id="PRO_5024869900" evidence="8">
    <location>
        <begin position="19"/>
        <end position="407"/>
    </location>
</feature>
<dbReference type="InterPro" id="IPR009056">
    <property type="entry name" value="Cyt_c-like_dom"/>
</dbReference>
<dbReference type="SUPFAM" id="SSF46626">
    <property type="entry name" value="Cytochrome c"/>
    <property type="match status" value="2"/>
</dbReference>
<keyword evidence="4 8" id="KW-0732">Signal</keyword>
<keyword evidence="3 7" id="KW-0479">Metal-binding</keyword>
<dbReference type="InterPro" id="IPR036909">
    <property type="entry name" value="Cyt_c-like_dom_sf"/>
</dbReference>
<evidence type="ECO:0000313" key="11">
    <source>
        <dbReference type="Proteomes" id="UP000430120"/>
    </source>
</evidence>
<keyword evidence="6 7" id="KW-0408">Iron</keyword>
<dbReference type="GO" id="GO:0009055">
    <property type="term" value="F:electron transfer activity"/>
    <property type="evidence" value="ECO:0007669"/>
    <property type="project" value="InterPro"/>
</dbReference>
<dbReference type="PANTHER" id="PTHR30600:SF10">
    <property type="entry name" value="BLL6722 PROTEIN"/>
    <property type="match status" value="1"/>
</dbReference>
<dbReference type="Gene3D" id="1.10.760.10">
    <property type="entry name" value="Cytochrome c-like domain"/>
    <property type="match status" value="2"/>
</dbReference>
<sequence length="407" mass="43030">MNITALVTSGLALCLALAGCGGGSASTATSGSSSTTLSAQAELGRKIFADTSLSASGQQACASCHDPENGHAPSNALAAQMGGADMTLQGGRNSPSIRYLQTNTVFYFAADGTPTGGFFWDGRAASLKDQAKGPFLNPVEMANTSVADVVAKLAATAYASEFKTVFGADILSRPADAFDRMAQALQQYQLEDSEFHAYTSKYDAFLRGQTTLTEQETRGLALFNSATKGNCAGCHPSSQSPNGAMPLFTDFTYDVLGVPRNTELSQNADASYFDLGLCARSTGDLTARTDLCGAFKVPSLRNVALRKAFFHNGYFKTLKDAITFYVQRDTNPEKFYPVGSDGTVQKFNDLPAAYHANVNTTEVPYNRKLGDAPALSDSEIEDVIAFLNTLTDGWSSTSSTASASASR</sequence>
<organism evidence="10 11">
    <name type="scientific">Ideonella dechloratans</name>
    <dbReference type="NCBI Taxonomy" id="36863"/>
    <lineage>
        <taxon>Bacteria</taxon>
        <taxon>Pseudomonadati</taxon>
        <taxon>Pseudomonadota</taxon>
        <taxon>Betaproteobacteria</taxon>
        <taxon>Burkholderiales</taxon>
        <taxon>Sphaerotilaceae</taxon>
        <taxon>Ideonella</taxon>
    </lineage>
</organism>
<dbReference type="InterPro" id="IPR004852">
    <property type="entry name" value="Di-haem_cyt_c_peroxidsae"/>
</dbReference>
<reference evidence="10 11" key="1">
    <citation type="submission" date="2019-09" db="EMBL/GenBank/DDBJ databases">
        <title>Draft genome sequences of 48 bacterial type strains from the CCUG.</title>
        <authorList>
            <person name="Tunovic T."/>
            <person name="Pineiro-Iglesias B."/>
            <person name="Unosson C."/>
            <person name="Inganas E."/>
            <person name="Ohlen M."/>
            <person name="Cardew S."/>
            <person name="Jensie-Markopoulos S."/>
            <person name="Salva-Serra F."/>
            <person name="Jaen-Luchoro D."/>
            <person name="Karlsson R."/>
            <person name="Svensson-Stadler L."/>
            <person name="Chun J."/>
            <person name="Moore E."/>
        </authorList>
    </citation>
    <scope>NUCLEOTIDE SEQUENCE [LARGE SCALE GENOMIC DNA]</scope>
    <source>
        <strain evidence="10 11">CCUG 30977</strain>
    </source>
</reference>
<evidence type="ECO:0000256" key="7">
    <source>
        <dbReference type="PROSITE-ProRule" id="PRU00433"/>
    </source>
</evidence>
<dbReference type="GO" id="GO:0046872">
    <property type="term" value="F:metal ion binding"/>
    <property type="evidence" value="ECO:0007669"/>
    <property type="project" value="UniProtKB-KW"/>
</dbReference>
<evidence type="ECO:0000313" key="10">
    <source>
        <dbReference type="EMBL" id="KAB0581400.1"/>
    </source>
</evidence>
<dbReference type="GO" id="GO:0020037">
    <property type="term" value="F:heme binding"/>
    <property type="evidence" value="ECO:0007669"/>
    <property type="project" value="InterPro"/>
</dbReference>
<feature type="domain" description="Cytochrome c" evidence="9">
    <location>
        <begin position="214"/>
        <end position="391"/>
    </location>
</feature>
<proteinExistence type="predicted"/>
<evidence type="ECO:0000256" key="2">
    <source>
        <dbReference type="ARBA" id="ARBA00022617"/>
    </source>
</evidence>
<feature type="signal peptide" evidence="8">
    <location>
        <begin position="1"/>
        <end position="18"/>
    </location>
</feature>
<evidence type="ECO:0000256" key="3">
    <source>
        <dbReference type="ARBA" id="ARBA00022723"/>
    </source>
</evidence>
<evidence type="ECO:0000256" key="8">
    <source>
        <dbReference type="SAM" id="SignalP"/>
    </source>
</evidence>
<feature type="domain" description="Cytochrome c" evidence="9">
    <location>
        <begin position="39"/>
        <end position="157"/>
    </location>
</feature>